<organism evidence="1 2">
    <name type="scientific">Streptomyces achmelvichensis</name>
    <dbReference type="NCBI Taxonomy" id="3134111"/>
    <lineage>
        <taxon>Bacteria</taxon>
        <taxon>Bacillati</taxon>
        <taxon>Actinomycetota</taxon>
        <taxon>Actinomycetes</taxon>
        <taxon>Kitasatosporales</taxon>
        <taxon>Streptomycetaceae</taxon>
        <taxon>Streptomyces</taxon>
    </lineage>
</organism>
<evidence type="ECO:0000313" key="2">
    <source>
        <dbReference type="Proteomes" id="UP001377168"/>
    </source>
</evidence>
<dbReference type="EMBL" id="JBBKAJ010000039">
    <property type="protein sequence ID" value="MEJ8640109.1"/>
    <property type="molecule type" value="Genomic_DNA"/>
</dbReference>
<dbReference type="Proteomes" id="UP001377168">
    <property type="component" value="Unassembled WGS sequence"/>
</dbReference>
<name>A0ACC6Q8V1_9ACTN</name>
<comment type="caution">
    <text evidence="1">The sequence shown here is derived from an EMBL/GenBank/DDBJ whole genome shotgun (WGS) entry which is preliminary data.</text>
</comment>
<keyword evidence="2" id="KW-1185">Reference proteome</keyword>
<proteinExistence type="predicted"/>
<sequence>MMGSSEDGQHRRAAEVAVFSQRGPGLAAETPHIRVLPFDVEARFQVFQVLEDSGTAGVKDDEVWLFDFLLLQVHLEGGRDEDPAMSAG</sequence>
<accession>A0ACC6Q8V1</accession>
<evidence type="ECO:0000313" key="1">
    <source>
        <dbReference type="EMBL" id="MEJ8640109.1"/>
    </source>
</evidence>
<reference evidence="1" key="1">
    <citation type="submission" date="2024-03" db="EMBL/GenBank/DDBJ databases">
        <title>Novel Streptomyces species of biotechnological and ecological value are a feature of Machair soil.</title>
        <authorList>
            <person name="Prole J.R."/>
            <person name="Goodfellow M."/>
            <person name="Allenby N."/>
            <person name="Ward A.C."/>
        </authorList>
    </citation>
    <scope>NUCLEOTIDE SEQUENCE</scope>
    <source>
        <strain evidence="1">MS2.AVA.5</strain>
    </source>
</reference>
<protein>
    <submittedName>
        <fullName evidence="1">Uncharacterized protein</fullName>
    </submittedName>
</protein>
<gene>
    <name evidence="1" type="ORF">WKI67_43260</name>
</gene>